<dbReference type="RefSeq" id="WP_186817498.1">
    <property type="nucleotide sequence ID" value="NZ_QGTL01000005.1"/>
</dbReference>
<dbReference type="InterPro" id="IPR012296">
    <property type="entry name" value="Nuclease_put_TT1808"/>
</dbReference>
<dbReference type="SUPFAM" id="SSF52980">
    <property type="entry name" value="Restriction endonuclease-like"/>
    <property type="match status" value="1"/>
</dbReference>
<keyword evidence="2" id="KW-0255">Endonuclease</keyword>
<organism evidence="2 3">
    <name type="scientific">Nocardia neocaledoniensis</name>
    <dbReference type="NCBI Taxonomy" id="236511"/>
    <lineage>
        <taxon>Bacteria</taxon>
        <taxon>Bacillati</taxon>
        <taxon>Actinomycetota</taxon>
        <taxon>Actinomycetes</taxon>
        <taxon>Mycobacteriales</taxon>
        <taxon>Nocardiaceae</taxon>
        <taxon>Nocardia</taxon>
    </lineage>
</organism>
<proteinExistence type="predicted"/>
<gene>
    <name evidence="2" type="ORF">DFR69_1057</name>
</gene>
<comment type="caution">
    <text evidence="2">The sequence shown here is derived from an EMBL/GenBank/DDBJ whole genome shotgun (WGS) entry which is preliminary data.</text>
</comment>
<sequence length="432" mass="48253">MCLVLVFDAAFSVVLLGFTQIGFQIFEDPAGGPPSPYRSFVVAGVWGLTAPVMLRAKLPNNLGKHIGGMRPFGAIRKLQEQPEREVDDICTGEETTWLSEKIVELEVISVPDLAEWTERYLVRRSGHTESSKQMRQKRIRHIHEVLKDLDSPDSIRRRTIVQGLLDDAGHRAVRQLFRYAAKVAPPKIVVRRSLLVRMGRKLDVRGNRAEKYLLADILLPPGIIVDAHDSRLHIGNQSREIDDQMRGLAVALRRELKDRGVVEGMHHGWITIRPTLRRRRGIAIRKFASHFATLLRECPQFGQIIVHADGVIANGELEFATSALLASPPGSPRQGSEEFGDAFQGSGVWLAADFCSKDDLVNGRNYKRHFYAAAGVPLYFLIDLQGKTITTFRDPDCGCYASEDEIAFGDMLCLPPPANVKLETVGFMKLAK</sequence>
<dbReference type="GO" id="GO:0004519">
    <property type="term" value="F:endonuclease activity"/>
    <property type="evidence" value="ECO:0007669"/>
    <property type="project" value="UniProtKB-KW"/>
</dbReference>
<protein>
    <submittedName>
        <fullName evidence="2">Putative restriction endonuclease</fullName>
    </submittedName>
</protein>
<accession>A0A317NI05</accession>
<keyword evidence="3" id="KW-1185">Reference proteome</keyword>
<reference evidence="2 3" key="1">
    <citation type="submission" date="2018-05" db="EMBL/GenBank/DDBJ databases">
        <title>Genomic Encyclopedia of Type Strains, Phase IV (KMG-IV): sequencing the most valuable type-strain genomes for metagenomic binning, comparative biology and taxonomic classification.</title>
        <authorList>
            <person name="Goeker M."/>
        </authorList>
    </citation>
    <scope>NUCLEOTIDE SEQUENCE [LARGE SCALE GENOMIC DNA]</scope>
    <source>
        <strain evidence="2 3">DSM 44717</strain>
    </source>
</reference>
<evidence type="ECO:0000259" key="1">
    <source>
        <dbReference type="Pfam" id="PF05685"/>
    </source>
</evidence>
<name>A0A317NI05_9NOCA</name>
<evidence type="ECO:0000313" key="2">
    <source>
        <dbReference type="EMBL" id="PWV74941.1"/>
    </source>
</evidence>
<dbReference type="Gene3D" id="3.90.1570.10">
    <property type="entry name" value="tt1808, chain A"/>
    <property type="match status" value="1"/>
</dbReference>
<dbReference type="Proteomes" id="UP000246410">
    <property type="component" value="Unassembled WGS sequence"/>
</dbReference>
<dbReference type="EMBL" id="QGTL01000005">
    <property type="protein sequence ID" value="PWV74941.1"/>
    <property type="molecule type" value="Genomic_DNA"/>
</dbReference>
<evidence type="ECO:0000313" key="3">
    <source>
        <dbReference type="Proteomes" id="UP000246410"/>
    </source>
</evidence>
<feature type="domain" description="Putative restriction endonuclease" evidence="1">
    <location>
        <begin position="266"/>
        <end position="416"/>
    </location>
</feature>
<dbReference type="InterPro" id="IPR008538">
    <property type="entry name" value="Uma2"/>
</dbReference>
<keyword evidence="2" id="KW-0540">Nuclease</keyword>
<dbReference type="Pfam" id="PF05685">
    <property type="entry name" value="Uma2"/>
    <property type="match status" value="1"/>
</dbReference>
<dbReference type="InterPro" id="IPR011335">
    <property type="entry name" value="Restrct_endonuc-II-like"/>
</dbReference>
<keyword evidence="2" id="KW-0378">Hydrolase</keyword>
<dbReference type="AlphaFoldDB" id="A0A317NI05"/>